<proteinExistence type="predicted"/>
<reference evidence="2 3" key="1">
    <citation type="submission" date="2014-02" db="EMBL/GenBank/DDBJ databases">
        <authorList>
            <person name="Sears C."/>
            <person name="Carroll K."/>
            <person name="Sack B.R."/>
            <person name="Qadri F."/>
            <person name="Myers L.L."/>
            <person name="Chung G.-T."/>
            <person name="Escheverria P."/>
            <person name="Fraser C.M."/>
            <person name="Sadzewicz L."/>
            <person name="Shefchek K.A."/>
            <person name="Tallon L."/>
            <person name="Das S.P."/>
            <person name="Daugherty S."/>
            <person name="Mongodin E.F."/>
        </authorList>
    </citation>
    <scope>NUCLEOTIDE SEQUENCE [LARGE SCALE GENOMIC DNA]</scope>
    <source>
        <strain evidence="2 3">3976T8</strain>
    </source>
</reference>
<organism evidence="2 3">
    <name type="scientific">Bacteroides fragilis str. 3976T8</name>
    <dbReference type="NCBI Taxonomy" id="1339314"/>
    <lineage>
        <taxon>Bacteria</taxon>
        <taxon>Pseudomonadati</taxon>
        <taxon>Bacteroidota</taxon>
        <taxon>Bacteroidia</taxon>
        <taxon>Bacteroidales</taxon>
        <taxon>Bacteroidaceae</taxon>
        <taxon>Bacteroides</taxon>
    </lineage>
</organism>
<gene>
    <name evidence="2" type="ORF">M123_1651</name>
</gene>
<comment type="caution">
    <text evidence="2">The sequence shown here is derived from an EMBL/GenBank/DDBJ whole genome shotgun (WGS) entry which is preliminary data.</text>
</comment>
<dbReference type="PROSITE" id="PS51257">
    <property type="entry name" value="PROKAR_LIPOPROTEIN"/>
    <property type="match status" value="1"/>
</dbReference>
<accession>A0A016BZ09</accession>
<dbReference type="AlphaFoldDB" id="A0A016BZ09"/>
<dbReference type="PATRIC" id="fig|1339314.3.peg.1864"/>
<name>A0A016BZ09_BACFG</name>
<dbReference type="InterPro" id="IPR020864">
    <property type="entry name" value="MACPF"/>
</dbReference>
<dbReference type="Pfam" id="PF01823">
    <property type="entry name" value="MACPF"/>
    <property type="match status" value="1"/>
</dbReference>
<feature type="domain" description="MACPF" evidence="1">
    <location>
        <begin position="20"/>
        <end position="349"/>
    </location>
</feature>
<dbReference type="PROSITE" id="PS51412">
    <property type="entry name" value="MACPF_2"/>
    <property type="match status" value="1"/>
</dbReference>
<dbReference type="EMBL" id="JGDS01000045">
    <property type="protein sequence ID" value="EXZ73937.1"/>
    <property type="molecule type" value="Genomic_DNA"/>
</dbReference>
<evidence type="ECO:0000313" key="3">
    <source>
        <dbReference type="Proteomes" id="UP000020938"/>
    </source>
</evidence>
<dbReference type="RefSeq" id="WP_032598013.1">
    <property type="nucleotide sequence ID" value="NZ_JGDS01000045.1"/>
</dbReference>
<sequence length="486" mass="54688">MKKITYLLSTLLIVSCTDNGLIDTEQLENIQPSTRAVGDGKYDALGYGYNCFYADFSDPLYVQGKVIDIERLEEGRGRDQITKDELSFTPAKINEAILHGRAQSRIAYGTSIDKLTKKLNVNVKTKIGTKILKVFSLDLEATINQNSTSNNLNSFYKVDALKTTRRLTLPYTSPSRLRYFLSDEFLADLKELSGQEIIQKYGTHVMTDILLGGNFSAFYTGKYESTDQFNEQEFKAKSNFLLSSVKAGTKYDRTLFKSFKQVNVYIKTQGGTVNSSAIISQSPDGVLDNVSIDYTGWINSVSQNSESLIGIGNPDSQMYLLSDFIEDPIARIDIEAALLSLPAQEIVLSSRKNNVINSTAILTVMDVSNKEVKRPELYPIQGGSISRGLIKFIKSKGYYRIQSMVDRNNEYYLDSSGNYSVFKNDNSQLWQVCVSENNASDFMLKNIGTGLYLSSYDLKFYEKPQVEKEPNFCWHIGYSNVYGNDF</sequence>
<protein>
    <submittedName>
        <fullName evidence="2">MAC/Perforin domain protein</fullName>
    </submittedName>
</protein>
<evidence type="ECO:0000259" key="1">
    <source>
        <dbReference type="PROSITE" id="PS51412"/>
    </source>
</evidence>
<evidence type="ECO:0000313" key="2">
    <source>
        <dbReference type="EMBL" id="EXZ73937.1"/>
    </source>
</evidence>
<dbReference type="Proteomes" id="UP000020938">
    <property type="component" value="Unassembled WGS sequence"/>
</dbReference>